<keyword evidence="5 7" id="KW-0067">ATP-binding</keyword>
<dbReference type="PIR" id="D90108">
    <property type="entry name" value="D90108"/>
</dbReference>
<dbReference type="InterPro" id="IPR017998">
    <property type="entry name" value="Chaperone_TCP-1"/>
</dbReference>
<dbReference type="GO" id="GO:0005524">
    <property type="term" value="F:ATP binding"/>
    <property type="evidence" value="ECO:0007669"/>
    <property type="project" value="UniProtKB-KW"/>
</dbReference>
<evidence type="ECO:0000256" key="7">
    <source>
        <dbReference type="RuleBase" id="RU004187"/>
    </source>
</evidence>
<dbReference type="EMBL" id="AJ010592">
    <property type="protein sequence ID" value="CAC27023.1"/>
    <property type="molecule type" value="Genomic_DNA"/>
</dbReference>
<organism evidence="8 9">
    <name type="scientific">Guillardia theta</name>
    <name type="common">Cryptophyte</name>
    <name type="synonym">Cryptomonas phi</name>
    <dbReference type="NCBI Taxonomy" id="55529"/>
    <lineage>
        <taxon>Eukaryota</taxon>
        <taxon>Cryptophyceae</taxon>
        <taxon>Pyrenomonadales</taxon>
        <taxon>Geminigeraceae</taxon>
        <taxon>Guillardia</taxon>
    </lineage>
</organism>
<sequence>MKNLISENVSIENGIENLIYNNINACLKLKDLIFSSFGPFGKKKMLFNKERKLTLTSETSTIFESLKFIHPSSKLITSYIFYQDKEFGDGSGLLFLLSCEILEKSLYLIKKGFFTYQLINCLKNIEKISLKILEQLAIYKIKDASNFNTISSILSVSFFPLIQEQSYFISPQVAYACIKIINEKNFKLSYDNIRVVKILGGDIKDTKTIAGSVLLKDSENNIKNIEHAKIVIFISNFDFLEVETKKKMRINKWEDILELEKIETRALEKKVYMLRNKGINLVIASSFSEKSIYFLNKHQIMAIKINSKFDLQRIAKTTNSIVLTKFKVPDDDEIGYCKKVYVKSLETQKITIFQQNFDQCELCTILLRGNTNVILNNLEKCVFKGISLFKSIMRDERFVPGNGLTEYEIFLKLLEYSNKSINSEVFITYSECFKNIHKYLINLQKDLRRELTFESYFTYRENVNLHSQNQTLKKFPYQKSVKIWDHYSTKYWSIKNAFECSSIILMIDQVIMSKE</sequence>
<evidence type="ECO:0000256" key="1">
    <source>
        <dbReference type="ARBA" id="ARBA00004496"/>
    </source>
</evidence>
<dbReference type="AlphaFoldDB" id="Q9AW47"/>
<accession>Q9AW47</accession>
<evidence type="ECO:0000256" key="5">
    <source>
        <dbReference type="ARBA" id="ARBA00022840"/>
    </source>
</evidence>
<gene>
    <name evidence="8" type="primary">tcpT</name>
</gene>
<dbReference type="InterPro" id="IPR027410">
    <property type="entry name" value="TCP-1-like_intermed_sf"/>
</dbReference>
<dbReference type="Gene3D" id="3.50.7.10">
    <property type="entry name" value="GroEL"/>
    <property type="match status" value="1"/>
</dbReference>
<dbReference type="GO" id="GO:0005737">
    <property type="term" value="C:cytoplasm"/>
    <property type="evidence" value="ECO:0007669"/>
    <property type="project" value="UniProtKB-SubCell"/>
</dbReference>
<evidence type="ECO:0000313" key="9">
    <source>
        <dbReference type="Proteomes" id="UP000242167"/>
    </source>
</evidence>
<dbReference type="GO" id="GO:0000428">
    <property type="term" value="C:DNA-directed RNA polymerase complex"/>
    <property type="evidence" value="ECO:0007669"/>
    <property type="project" value="UniProtKB-KW"/>
</dbReference>
<evidence type="ECO:0000256" key="2">
    <source>
        <dbReference type="ARBA" id="ARBA00008020"/>
    </source>
</evidence>
<dbReference type="Proteomes" id="UP000242167">
    <property type="component" value="Nucleomorph 2"/>
</dbReference>
<dbReference type="SUPFAM" id="SSF48592">
    <property type="entry name" value="GroEL equatorial domain-like"/>
    <property type="match status" value="1"/>
</dbReference>
<dbReference type="InterPro" id="IPR002423">
    <property type="entry name" value="Cpn60/GroEL/TCP-1"/>
</dbReference>
<protein>
    <submittedName>
        <fullName evidence="8">Chaperonin-containing-TCP1 theta subunit</fullName>
    </submittedName>
</protein>
<dbReference type="CDD" id="cd03341">
    <property type="entry name" value="TCP1_theta"/>
    <property type="match status" value="1"/>
</dbReference>
<evidence type="ECO:0000256" key="3">
    <source>
        <dbReference type="ARBA" id="ARBA00022490"/>
    </source>
</evidence>
<dbReference type="GO" id="GO:0140662">
    <property type="term" value="F:ATP-dependent protein folding chaperone"/>
    <property type="evidence" value="ECO:0007669"/>
    <property type="project" value="InterPro"/>
</dbReference>
<comment type="subcellular location">
    <subcellularLocation>
        <location evidence="1">Cytoplasm</location>
    </subcellularLocation>
</comment>
<comment type="similarity">
    <text evidence="2 7">Belongs to the TCP-1 chaperonin family.</text>
</comment>
<dbReference type="PANTHER" id="PTHR11353">
    <property type="entry name" value="CHAPERONIN"/>
    <property type="match status" value="1"/>
</dbReference>
<dbReference type="PRINTS" id="PR00304">
    <property type="entry name" value="TCOMPLEXTCP1"/>
</dbReference>
<reference evidence="8 9" key="1">
    <citation type="journal article" date="2001" name="Nature">
        <title>The highly reduced genome of an enslaved algal nucleus.</title>
        <authorList>
            <person name="Douglas S."/>
            <person name="Zauner S."/>
            <person name="Fraunholz M."/>
            <person name="Beaton M."/>
            <person name="Penny S."/>
            <person name="Deng L."/>
            <person name="Wu X."/>
            <person name="Reith M."/>
            <person name="Cavalier-Smith T."/>
            <person name="Maier U."/>
        </authorList>
    </citation>
    <scope>NUCLEOTIDE SEQUENCE [LARGE SCALE GENOMIC DNA]</scope>
</reference>
<name>Q9AW47_GUITH</name>
<keyword evidence="4 7" id="KW-0547">Nucleotide-binding</keyword>
<dbReference type="InterPro" id="IPR027413">
    <property type="entry name" value="GROEL-like_equatorial_sf"/>
</dbReference>
<dbReference type="InterPro" id="IPR027409">
    <property type="entry name" value="GroEL-like_apical_dom_sf"/>
</dbReference>
<dbReference type="GO" id="GO:0051082">
    <property type="term" value="F:unfolded protein binding"/>
    <property type="evidence" value="ECO:0007669"/>
    <property type="project" value="InterPro"/>
</dbReference>
<dbReference type="GeneID" id="857549"/>
<keyword evidence="6 7" id="KW-0143">Chaperone</keyword>
<dbReference type="SUPFAM" id="SSF54849">
    <property type="entry name" value="GroEL-intermediate domain like"/>
    <property type="match status" value="1"/>
</dbReference>
<dbReference type="Gene3D" id="3.30.260.10">
    <property type="entry name" value="TCP-1-like chaperonin intermediate domain"/>
    <property type="match status" value="1"/>
</dbReference>
<dbReference type="Pfam" id="PF00118">
    <property type="entry name" value="Cpn60_TCP1"/>
    <property type="match status" value="1"/>
</dbReference>
<evidence type="ECO:0000256" key="6">
    <source>
        <dbReference type="ARBA" id="ARBA00023186"/>
    </source>
</evidence>
<dbReference type="GO" id="GO:0016887">
    <property type="term" value="F:ATP hydrolysis activity"/>
    <property type="evidence" value="ECO:0007669"/>
    <property type="project" value="InterPro"/>
</dbReference>
<evidence type="ECO:0000256" key="4">
    <source>
        <dbReference type="ARBA" id="ARBA00022741"/>
    </source>
</evidence>
<dbReference type="InterPro" id="IPR012721">
    <property type="entry name" value="Chap_CCT_theta"/>
</dbReference>
<evidence type="ECO:0000313" key="8">
    <source>
        <dbReference type="EMBL" id="CAC27023.1"/>
    </source>
</evidence>
<keyword evidence="3" id="KW-0963">Cytoplasm</keyword>
<proteinExistence type="inferred from homology"/>
<dbReference type="RefSeq" id="XP_001713239.1">
    <property type="nucleotide sequence ID" value="XM_001713187.1"/>
</dbReference>
<dbReference type="Gene3D" id="1.10.560.10">
    <property type="entry name" value="GroEL-like equatorial domain"/>
    <property type="match status" value="1"/>
</dbReference>
<dbReference type="SUPFAM" id="SSF52029">
    <property type="entry name" value="GroEL apical domain-like"/>
    <property type="match status" value="1"/>
</dbReference>